<dbReference type="VEuPathDB" id="FungiDB:CJJ09_001564"/>
<proteinExistence type="predicted"/>
<reference evidence="2" key="2">
    <citation type="submission" date="2017-11" db="EMBL/GenBank/DDBJ databases">
        <title>Candida auris genome assembly and annotation.</title>
        <authorList>
            <person name="Munoz J.F."/>
            <person name="Gade L.G."/>
            <person name="Chow N.A."/>
            <person name="Litvintseva A.P."/>
            <person name="Loparev V.N."/>
            <person name="Cuomo C.A."/>
        </authorList>
    </citation>
    <scope>NUCLEOTIDE SEQUENCE</scope>
    <source>
        <strain evidence="2">B8441</strain>
    </source>
</reference>
<reference evidence="2" key="1">
    <citation type="journal article" date="2017" name="Clin. Infect. Dis.">
        <title>Simultaneous emergence of multidrug-resistant Candida auris on 3 continents confirmed by whole-genome sequencing and epidemiological analyses.</title>
        <authorList>
            <person name="Lockhart S.R."/>
            <person name="Etienne K.A."/>
            <person name="Vallabhaneni S."/>
            <person name="Farooqi J."/>
            <person name="Chowdhary A."/>
            <person name="Govender N.P."/>
            <person name="Colombo A.L."/>
            <person name="Calvo B."/>
            <person name="Cuomo C.A."/>
            <person name="Desjardins C.A."/>
            <person name="Berkow E.L."/>
            <person name="Castanheira M."/>
            <person name="Magobo R.E."/>
            <person name="Jabeen K."/>
            <person name="Asghar R.J."/>
            <person name="Meis J.F."/>
            <person name="Jackson B."/>
            <person name="Chiller T."/>
            <person name="Litvintseva A.P."/>
        </authorList>
    </citation>
    <scope>NUCLEOTIDE SEQUENCE [LARGE SCALE GENOMIC DNA]</scope>
    <source>
        <strain evidence="2">B8441</strain>
    </source>
</reference>
<dbReference type="VEuPathDB" id="FungiDB:CJI97_002579"/>
<dbReference type="VEuPathDB" id="FungiDB:CJI96_0000375"/>
<name>A0A2H1A010_CANAR</name>
<feature type="region of interest" description="Disordered" evidence="1">
    <location>
        <begin position="103"/>
        <end position="131"/>
    </location>
</feature>
<dbReference type="AlphaFoldDB" id="A0A2H1A010"/>
<dbReference type="VEuPathDB" id="FungiDB:CJJ07_005590"/>
<evidence type="ECO:0000313" key="2">
    <source>
        <dbReference type="EMBL" id="PIS55812.1"/>
    </source>
</evidence>
<dbReference type="EMBL" id="PEKT02000004">
    <property type="protein sequence ID" value="PIS55812.1"/>
    <property type="molecule type" value="Genomic_DNA"/>
</dbReference>
<protein>
    <submittedName>
        <fullName evidence="2">Uncharacterized protein</fullName>
    </submittedName>
</protein>
<reference evidence="3" key="3">
    <citation type="submission" date="2021-06" db="EMBL/GenBank/DDBJ databases">
        <title>Candida auris outbreak in lebanese hospital.</title>
        <authorList>
            <person name="Finianos M."/>
        </authorList>
    </citation>
    <scope>NUCLEOTIDE SEQUENCE</scope>
    <source>
        <strain evidence="3">CA7LBN</strain>
    </source>
</reference>
<organism evidence="2">
    <name type="scientific">Candidozyma auris</name>
    <name type="common">Yeast</name>
    <name type="synonym">Candida auris</name>
    <dbReference type="NCBI Taxonomy" id="498019"/>
    <lineage>
        <taxon>Eukaryota</taxon>
        <taxon>Fungi</taxon>
        <taxon>Dikarya</taxon>
        <taxon>Ascomycota</taxon>
        <taxon>Saccharomycotina</taxon>
        <taxon>Pichiomycetes</taxon>
        <taxon>Metschnikowiaceae</taxon>
        <taxon>Candidozyma</taxon>
    </lineage>
</organism>
<sequence>MPDPSEAGPESSAPMDLYTAPRYFGFLDQSVAVSTLYENGKKAYRPYLHLHSEQDLAEAARQISVDCNSSKAVSTLDTNYIPPMLHTTLPQIAVPARVDDPFQNQYHQDRSSSSSSRPHETVQQPYVNPGHNLLNLSHNPPDAFLLSELNPSEPRENVILENYDITNLLTNPELQGREFPMDYPLTHASLPQPDHRRSSVEILNELPTDSSVDADLFIDLIQRFRYHWLLDLFNEIHWWRVLVPNYCVRLAQAAEVEGKRPPGSAFLLIDCLMACADTSSLDEILEASQSQFTEWAFFEDKEVNVSTFRSFERVLLSVALVTLSLLIQITSKPTLIYDEKFQLLLLNQGKLFHKIMVQFTQVPQGRLKKLKQSPLTLESIQAMTVLRFMIKMNLQARNPSFTYSINASNSESVLAEVIDYSLPQHIDLSHFFTISDFEIQLLNDSFANFDLPQMSSQNPRVPASSISESRKLRVSLWEVIKTDYATDNPDIVNRFTSHQEAFQFLKSTDISIGRRSRYPHVSTNERSIALNFLSSHLNKIHRYTPQDTRAGCVKLFQMIDESSMDKSFVAQWHRYFSWVLE</sequence>
<gene>
    <name evidence="2" type="ORF">B9J08_001918</name>
    <name evidence="3" type="ORF">CA7LBN_001319</name>
</gene>
<evidence type="ECO:0000256" key="1">
    <source>
        <dbReference type="SAM" id="MobiDB-lite"/>
    </source>
</evidence>
<accession>A0A2H1A010</accession>
<dbReference type="Proteomes" id="UP000825438">
    <property type="component" value="Chromosome I"/>
</dbReference>
<dbReference type="OMA" id="CYRGIRL"/>
<dbReference type="VEuPathDB" id="FungiDB:B9J08_001918"/>
<dbReference type="EMBL" id="CP076749">
    <property type="protein sequence ID" value="QWW22573.1"/>
    <property type="molecule type" value="Genomic_DNA"/>
</dbReference>
<evidence type="ECO:0000313" key="3">
    <source>
        <dbReference type="EMBL" id="QWW22573.1"/>
    </source>
</evidence>